<gene>
    <name evidence="4" type="ORF">HNQ50_000049</name>
</gene>
<evidence type="ECO:0000256" key="1">
    <source>
        <dbReference type="ARBA" id="ARBA00022503"/>
    </source>
</evidence>
<dbReference type="RefSeq" id="WP_184096370.1">
    <property type="nucleotide sequence ID" value="NZ_JACHHN010000001.1"/>
</dbReference>
<dbReference type="InterPro" id="IPR017650">
    <property type="entry name" value="Arginine_N-succinylTrfase"/>
</dbReference>
<dbReference type="NCBIfam" id="TIGR03244">
    <property type="entry name" value="arg_catab_AstA"/>
    <property type="match status" value="1"/>
</dbReference>
<evidence type="ECO:0000313" key="4">
    <source>
        <dbReference type="EMBL" id="MBB5189339.1"/>
    </source>
</evidence>
<reference evidence="4 5" key="1">
    <citation type="submission" date="2020-08" db="EMBL/GenBank/DDBJ databases">
        <title>Genomic Encyclopedia of Type Strains, Phase IV (KMG-IV): sequencing the most valuable type-strain genomes for metagenomic binning, comparative biology and taxonomic classification.</title>
        <authorList>
            <person name="Goeker M."/>
        </authorList>
    </citation>
    <scope>NUCLEOTIDE SEQUENCE [LARGE SCALE GENOMIC DNA]</scope>
    <source>
        <strain evidence="4 5">DSM 18233</strain>
    </source>
</reference>
<proteinExistence type="predicted"/>
<keyword evidence="1" id="KW-0056">Arginine metabolism</keyword>
<dbReference type="PANTHER" id="PTHR30420">
    <property type="entry name" value="N-SUCCINYLARGININE DIHYDROLASE"/>
    <property type="match status" value="1"/>
</dbReference>
<keyword evidence="3 4" id="KW-0012">Acyltransferase</keyword>
<dbReference type="SUPFAM" id="SSF55729">
    <property type="entry name" value="Acyl-CoA N-acyltransferases (Nat)"/>
    <property type="match status" value="1"/>
</dbReference>
<dbReference type="Pfam" id="PF04958">
    <property type="entry name" value="AstA"/>
    <property type="match status" value="1"/>
</dbReference>
<accession>A0A840R7P0</accession>
<dbReference type="EMBL" id="JACHHN010000001">
    <property type="protein sequence ID" value="MBB5189339.1"/>
    <property type="molecule type" value="Genomic_DNA"/>
</dbReference>
<keyword evidence="2 4" id="KW-0808">Transferase</keyword>
<dbReference type="AlphaFoldDB" id="A0A840R7P0"/>
<protein>
    <submittedName>
        <fullName evidence="4">Arginine N-succinyltransferase</fullName>
        <ecNumber evidence="4">2.3.1.109</ecNumber>
    </submittedName>
</protein>
<dbReference type="InterPro" id="IPR007041">
    <property type="entry name" value="Arg_succinylTrfase_AstA/AruG"/>
</dbReference>
<dbReference type="GO" id="GO:0006527">
    <property type="term" value="P:L-arginine catabolic process"/>
    <property type="evidence" value="ECO:0007669"/>
    <property type="project" value="InterPro"/>
</dbReference>
<keyword evidence="5" id="KW-1185">Reference proteome</keyword>
<sequence length="343" mass="38161">MIVVRSVQARDLDALFHLAGQTGEGMTSFKPDRPALTARIERIRRTIAGDAPPAEQGYLFVMEDTTSGRVVGVCGLEVAVGLTQPFYNYRVGTVVHASREMDVWTRMSLLYMSHDLTGYAELCSLFLEPAARVNGNGALLSRSRFMFLAQFPQRFGERICAEMRGHFNEAGESPFWRDVGAHFYQIGFDDADYLSAHGKKSFMAELMPRLPVYVDLLPADVQDSIGKTHKDTEPARALLEAEGLRFENHVDIFDAGPVLEAHIDNLRAVRESRLVNVVVDETATGEGAKWLVSNTSLADFRVVLLPRAPQDDQLRLTPDEAAALNIKAGEPVRVLPLYPKERK</sequence>
<dbReference type="EC" id="2.3.1.109" evidence="4"/>
<dbReference type="Gene3D" id="2.40.40.20">
    <property type="match status" value="1"/>
</dbReference>
<dbReference type="NCBIfam" id="TIGR03243">
    <property type="entry name" value="arg_catab_AOST"/>
    <property type="match status" value="1"/>
</dbReference>
<organism evidence="4 5">
    <name type="scientific">Silvimonas terrae</name>
    <dbReference type="NCBI Taxonomy" id="300266"/>
    <lineage>
        <taxon>Bacteria</taxon>
        <taxon>Pseudomonadati</taxon>
        <taxon>Pseudomonadota</taxon>
        <taxon>Betaproteobacteria</taxon>
        <taxon>Neisseriales</taxon>
        <taxon>Chitinibacteraceae</taxon>
        <taxon>Silvimonas</taxon>
    </lineage>
</organism>
<evidence type="ECO:0000256" key="3">
    <source>
        <dbReference type="ARBA" id="ARBA00023315"/>
    </source>
</evidence>
<dbReference type="GO" id="GO:0008791">
    <property type="term" value="F:arginine N-succinyltransferase activity"/>
    <property type="evidence" value="ECO:0007669"/>
    <property type="project" value="UniProtKB-EC"/>
</dbReference>
<dbReference type="Gene3D" id="3.40.630.30">
    <property type="match status" value="1"/>
</dbReference>
<evidence type="ECO:0000313" key="5">
    <source>
        <dbReference type="Proteomes" id="UP000543030"/>
    </source>
</evidence>
<dbReference type="Proteomes" id="UP000543030">
    <property type="component" value="Unassembled WGS sequence"/>
</dbReference>
<evidence type="ECO:0000256" key="2">
    <source>
        <dbReference type="ARBA" id="ARBA00022679"/>
    </source>
</evidence>
<comment type="caution">
    <text evidence="4">The sequence shown here is derived from an EMBL/GenBank/DDBJ whole genome shotgun (WGS) entry which is preliminary data.</text>
</comment>
<dbReference type="InterPro" id="IPR016181">
    <property type="entry name" value="Acyl_CoA_acyltransferase"/>
</dbReference>
<name>A0A840R7P0_9NEIS</name>
<dbReference type="PANTHER" id="PTHR30420:SF1">
    <property type="entry name" value="ARGININE N-SUCCINYLTRANSFERASE"/>
    <property type="match status" value="1"/>
</dbReference>